<evidence type="ECO:0000256" key="1">
    <source>
        <dbReference type="ARBA" id="ARBA00008591"/>
    </source>
</evidence>
<dbReference type="PANTHER" id="PTHR36536">
    <property type="entry name" value="UPF0111 PROTEIN HI_1603"/>
    <property type="match status" value="1"/>
</dbReference>
<dbReference type="PANTHER" id="PTHR36536:SF3">
    <property type="entry name" value="UPF0111 PROTEIN HI_1603"/>
    <property type="match status" value="1"/>
</dbReference>
<dbReference type="EMBL" id="BMLV01000001">
    <property type="protein sequence ID" value="GGP02094.1"/>
    <property type="molecule type" value="Genomic_DNA"/>
</dbReference>
<keyword evidence="3" id="KW-1185">Reference proteome</keyword>
<dbReference type="InterPro" id="IPR038078">
    <property type="entry name" value="PhoU-like_sf"/>
</dbReference>
<comment type="similarity">
    <text evidence="1">Belongs to the UPF0111 family.</text>
</comment>
<dbReference type="RefSeq" id="WP_188616512.1">
    <property type="nucleotide sequence ID" value="NZ_BMLV01000001.1"/>
</dbReference>
<gene>
    <name evidence="2" type="ORF">GCM10010992_05100</name>
</gene>
<accession>A0ABQ2NFI9</accession>
<evidence type="ECO:0000313" key="2">
    <source>
        <dbReference type="EMBL" id="GGP02094.1"/>
    </source>
</evidence>
<comment type="caution">
    <text evidence="2">The sequence shown here is derived from an EMBL/GenBank/DDBJ whole genome shotgun (WGS) entry which is preliminary data.</text>
</comment>
<dbReference type="InterPro" id="IPR018445">
    <property type="entry name" value="Put_Phosphate_transp_reg"/>
</dbReference>
<dbReference type="Pfam" id="PF01865">
    <property type="entry name" value="PhoU_div"/>
    <property type="match status" value="1"/>
</dbReference>
<proteinExistence type="inferred from homology"/>
<dbReference type="InterPro" id="IPR002727">
    <property type="entry name" value="DUF47"/>
</dbReference>
<reference evidence="3" key="1">
    <citation type="journal article" date="2019" name="Int. J. Syst. Evol. Microbiol.">
        <title>The Global Catalogue of Microorganisms (GCM) 10K type strain sequencing project: providing services to taxonomists for standard genome sequencing and annotation.</title>
        <authorList>
            <consortium name="The Broad Institute Genomics Platform"/>
            <consortium name="The Broad Institute Genome Sequencing Center for Infectious Disease"/>
            <person name="Wu L."/>
            <person name="Ma J."/>
        </authorList>
    </citation>
    <scope>NUCLEOTIDE SEQUENCE [LARGE SCALE GENOMIC DNA]</scope>
    <source>
        <strain evidence="3">CGMCC 1.7656</strain>
    </source>
</reference>
<dbReference type="Proteomes" id="UP000620064">
    <property type="component" value="Unassembled WGS sequence"/>
</dbReference>
<sequence>MFKFKQTNDTINNINHFFDVIDQALIVFKEGTKNYLYNHTEQFNTNLESMSALENEADNLRHKIESNIYSLTSLARVRGDIIRLIENMDDIVDILESSLFQFEIERPYVPAELYADFVRLTELSTMAVENLIPAAKSYFKNPENLNEKIHRVYFYEKETDKQAQNLKRRVFHDFNTLKLSEKFHLRYFALHIENLSDAAEKAADQLLIMSIKRGI</sequence>
<protein>
    <recommendedName>
        <fullName evidence="4">DUF47 domain-containing protein</fullName>
    </recommendedName>
</protein>
<evidence type="ECO:0000313" key="3">
    <source>
        <dbReference type="Proteomes" id="UP000620064"/>
    </source>
</evidence>
<name>A0ABQ2NFI9_9FLAO</name>
<organism evidence="2 3">
    <name type="scientific">Cloacibacterium rupense</name>
    <dbReference type="NCBI Taxonomy" id="517423"/>
    <lineage>
        <taxon>Bacteria</taxon>
        <taxon>Pseudomonadati</taxon>
        <taxon>Bacteroidota</taxon>
        <taxon>Flavobacteriia</taxon>
        <taxon>Flavobacteriales</taxon>
        <taxon>Weeksellaceae</taxon>
    </lineage>
</organism>
<evidence type="ECO:0008006" key="4">
    <source>
        <dbReference type="Google" id="ProtNLM"/>
    </source>
</evidence>
<dbReference type="Gene3D" id="1.20.58.220">
    <property type="entry name" value="Phosphate transport system protein phou homolog 2, domain 2"/>
    <property type="match status" value="1"/>
</dbReference>